<dbReference type="SMART" id="SM00343">
    <property type="entry name" value="ZnF_C2HC"/>
    <property type="match status" value="2"/>
</dbReference>
<reference evidence="4 5" key="1">
    <citation type="submission" date="2015-04" db="EMBL/GenBank/DDBJ databases">
        <title>Lasius niger genome sequencing.</title>
        <authorList>
            <person name="Konorov E.A."/>
            <person name="Nikitin M.A."/>
            <person name="Kirill M.V."/>
            <person name="Chang P."/>
        </authorList>
    </citation>
    <scope>NUCLEOTIDE SEQUENCE [LARGE SCALE GENOMIC DNA]</scope>
    <source>
        <tissue evidence="4">Whole</tissue>
    </source>
</reference>
<dbReference type="PROSITE" id="PS50158">
    <property type="entry name" value="ZF_CCHC"/>
    <property type="match status" value="1"/>
</dbReference>
<gene>
    <name evidence="4" type="ORF">RF55_20878</name>
</gene>
<organism evidence="4 5">
    <name type="scientific">Lasius niger</name>
    <name type="common">Black garden ant</name>
    <dbReference type="NCBI Taxonomy" id="67767"/>
    <lineage>
        <taxon>Eukaryota</taxon>
        <taxon>Metazoa</taxon>
        <taxon>Ecdysozoa</taxon>
        <taxon>Arthropoda</taxon>
        <taxon>Hexapoda</taxon>
        <taxon>Insecta</taxon>
        <taxon>Pterygota</taxon>
        <taxon>Neoptera</taxon>
        <taxon>Endopterygota</taxon>
        <taxon>Hymenoptera</taxon>
        <taxon>Apocrita</taxon>
        <taxon>Aculeata</taxon>
        <taxon>Formicoidea</taxon>
        <taxon>Formicidae</taxon>
        <taxon>Formicinae</taxon>
        <taxon>Lasius</taxon>
        <taxon>Lasius</taxon>
    </lineage>
</organism>
<name>A0A0J7MRI5_LASNI</name>
<dbReference type="GO" id="GO:0003676">
    <property type="term" value="F:nucleic acid binding"/>
    <property type="evidence" value="ECO:0007669"/>
    <property type="project" value="InterPro"/>
</dbReference>
<dbReference type="EMBL" id="LBMM01021243">
    <property type="protein sequence ID" value="KMQ83120.1"/>
    <property type="molecule type" value="Genomic_DNA"/>
</dbReference>
<dbReference type="Proteomes" id="UP000036403">
    <property type="component" value="Unassembled WGS sequence"/>
</dbReference>
<dbReference type="Gene3D" id="4.10.60.10">
    <property type="entry name" value="Zinc finger, CCHC-type"/>
    <property type="match status" value="1"/>
</dbReference>
<dbReference type="AlphaFoldDB" id="A0A0J7MRI5"/>
<evidence type="ECO:0000313" key="5">
    <source>
        <dbReference type="Proteomes" id="UP000036403"/>
    </source>
</evidence>
<dbReference type="InterPro" id="IPR036875">
    <property type="entry name" value="Znf_CCHC_sf"/>
</dbReference>
<dbReference type="GO" id="GO:0008270">
    <property type="term" value="F:zinc ion binding"/>
    <property type="evidence" value="ECO:0007669"/>
    <property type="project" value="UniProtKB-KW"/>
</dbReference>
<dbReference type="SUPFAM" id="SSF57756">
    <property type="entry name" value="Retrovirus zinc finger-like domains"/>
    <property type="match status" value="1"/>
</dbReference>
<evidence type="ECO:0000259" key="3">
    <source>
        <dbReference type="PROSITE" id="PS50158"/>
    </source>
</evidence>
<evidence type="ECO:0000313" key="4">
    <source>
        <dbReference type="EMBL" id="KMQ83120.1"/>
    </source>
</evidence>
<keyword evidence="1" id="KW-0862">Zinc</keyword>
<comment type="caution">
    <text evidence="4">The sequence shown here is derived from an EMBL/GenBank/DDBJ whole genome shotgun (WGS) entry which is preliminary data.</text>
</comment>
<dbReference type="Pfam" id="PF00098">
    <property type="entry name" value="zf-CCHC"/>
    <property type="match status" value="1"/>
</dbReference>
<keyword evidence="1" id="KW-0863">Zinc-finger</keyword>
<dbReference type="InterPro" id="IPR001878">
    <property type="entry name" value="Znf_CCHC"/>
</dbReference>
<evidence type="ECO:0000256" key="2">
    <source>
        <dbReference type="SAM" id="MobiDB-lite"/>
    </source>
</evidence>
<keyword evidence="1" id="KW-0479">Metal-binding</keyword>
<dbReference type="OrthoDB" id="8066754at2759"/>
<feature type="region of interest" description="Disordered" evidence="2">
    <location>
        <begin position="210"/>
        <end position="244"/>
    </location>
</feature>
<sequence length="244" mass="26994">MASQRYLRQVAKCIVDADEEAPGFWADLLVEVARLQGERRRKPATDPVVAEPGPSEGDPLTPPEQGDDAGDRTGATDQADEECTGAAEMAVDECGEGAPIERTPTPEDDPTPQTIVEGEPRDRGSPPTVSARTSEQRPPSFGQRRPRPFPQGILDPPSEGCWRCGGPDHFRRECPRRREIPAIQVCYRCGRQGVTVRTCPECREGWLAQGPYVPGRETERPAPPRRRGLPPPMRRREYGYTGEE</sequence>
<dbReference type="PaxDb" id="67767-A0A0J7MRI5"/>
<proteinExistence type="predicted"/>
<feature type="compositionally biased region" description="Polar residues" evidence="2">
    <location>
        <begin position="127"/>
        <end position="137"/>
    </location>
</feature>
<feature type="region of interest" description="Disordered" evidence="2">
    <location>
        <begin position="35"/>
        <end position="160"/>
    </location>
</feature>
<keyword evidence="5" id="KW-1185">Reference proteome</keyword>
<accession>A0A0J7MRI5</accession>
<evidence type="ECO:0000256" key="1">
    <source>
        <dbReference type="PROSITE-ProRule" id="PRU00047"/>
    </source>
</evidence>
<protein>
    <submittedName>
        <fullName evidence="4">Gag</fullName>
    </submittedName>
</protein>
<feature type="domain" description="CCHC-type" evidence="3">
    <location>
        <begin position="161"/>
        <end position="176"/>
    </location>
</feature>